<evidence type="ECO:0000313" key="2">
    <source>
        <dbReference type="EMBL" id="KAL3820010.1"/>
    </source>
</evidence>
<name>A0ABD3S686_9LAMI</name>
<proteinExistence type="predicted"/>
<gene>
    <name evidence="2" type="ORF">ACJIZ3_005915</name>
</gene>
<organism evidence="2 3">
    <name type="scientific">Penstemon smallii</name>
    <dbReference type="NCBI Taxonomy" id="265156"/>
    <lineage>
        <taxon>Eukaryota</taxon>
        <taxon>Viridiplantae</taxon>
        <taxon>Streptophyta</taxon>
        <taxon>Embryophyta</taxon>
        <taxon>Tracheophyta</taxon>
        <taxon>Spermatophyta</taxon>
        <taxon>Magnoliopsida</taxon>
        <taxon>eudicotyledons</taxon>
        <taxon>Gunneridae</taxon>
        <taxon>Pentapetalae</taxon>
        <taxon>asterids</taxon>
        <taxon>lamiids</taxon>
        <taxon>Lamiales</taxon>
        <taxon>Plantaginaceae</taxon>
        <taxon>Cheloneae</taxon>
        <taxon>Penstemon</taxon>
    </lineage>
</organism>
<dbReference type="PANTHER" id="PTHR32166">
    <property type="entry name" value="OSJNBA0013A04.12 PROTEIN"/>
    <property type="match status" value="1"/>
</dbReference>
<dbReference type="Pfam" id="PF04937">
    <property type="entry name" value="DUF659"/>
    <property type="match status" value="1"/>
</dbReference>
<feature type="domain" description="DUF659" evidence="1">
    <location>
        <begin position="2"/>
        <end position="88"/>
    </location>
</feature>
<comment type="caution">
    <text evidence="2">The sequence shown here is derived from an EMBL/GenBank/DDBJ whole genome shotgun (WGS) entry which is preliminary data.</text>
</comment>
<dbReference type="InterPro" id="IPR012337">
    <property type="entry name" value="RNaseH-like_sf"/>
</dbReference>
<accession>A0ABD3S686</accession>
<dbReference type="SUPFAM" id="SSF53098">
    <property type="entry name" value="Ribonuclease H-like"/>
    <property type="match status" value="1"/>
</dbReference>
<evidence type="ECO:0000313" key="3">
    <source>
        <dbReference type="Proteomes" id="UP001634393"/>
    </source>
</evidence>
<dbReference type="Proteomes" id="UP001634393">
    <property type="component" value="Unassembled WGS sequence"/>
</dbReference>
<protein>
    <recommendedName>
        <fullName evidence="1">DUF659 domain-containing protein</fullName>
    </recommendedName>
</protein>
<reference evidence="2 3" key="1">
    <citation type="submission" date="2024-12" db="EMBL/GenBank/DDBJ databases">
        <title>The unique morphological basis and parallel evolutionary history of personate flowers in Penstemon.</title>
        <authorList>
            <person name="Depatie T.H."/>
            <person name="Wessinger C.A."/>
        </authorList>
    </citation>
    <scope>NUCLEOTIDE SEQUENCE [LARGE SCALE GENOMIC DNA]</scope>
    <source>
        <strain evidence="2">WTNN_2</strain>
        <tissue evidence="2">Leaf</tissue>
    </source>
</reference>
<evidence type="ECO:0000259" key="1">
    <source>
        <dbReference type="Pfam" id="PF04937"/>
    </source>
</evidence>
<sequence length="91" mass="10166">MAINHFGPVFIRATNCQGQYKDKFFIANLIREVITEIGVSNVVQVITDNALVCRAAGLLIEQTYPHIFWTPCVVHTLNLALKYICAANNIC</sequence>
<dbReference type="InterPro" id="IPR007021">
    <property type="entry name" value="DUF659"/>
</dbReference>
<dbReference type="EMBL" id="JBJXBP010000007">
    <property type="protein sequence ID" value="KAL3820010.1"/>
    <property type="molecule type" value="Genomic_DNA"/>
</dbReference>
<keyword evidence="3" id="KW-1185">Reference proteome</keyword>
<dbReference type="PANTHER" id="PTHR32166:SF81">
    <property type="entry name" value="OS06G0658400 PROTEIN"/>
    <property type="match status" value="1"/>
</dbReference>
<dbReference type="AlphaFoldDB" id="A0ABD3S686"/>